<organism evidence="2 3">
    <name type="scientific">Arabidopsis thaliana</name>
    <name type="common">Mouse-ear cress</name>
    <dbReference type="NCBI Taxonomy" id="3702"/>
    <lineage>
        <taxon>Eukaryota</taxon>
        <taxon>Viridiplantae</taxon>
        <taxon>Streptophyta</taxon>
        <taxon>Embryophyta</taxon>
        <taxon>Tracheophyta</taxon>
        <taxon>Spermatophyta</taxon>
        <taxon>Magnoliopsida</taxon>
        <taxon>eudicotyledons</taxon>
        <taxon>Gunneridae</taxon>
        <taxon>Pentapetalae</taxon>
        <taxon>rosids</taxon>
        <taxon>malvids</taxon>
        <taxon>Brassicales</taxon>
        <taxon>Brassicaceae</taxon>
        <taxon>Camelineae</taxon>
        <taxon>Arabidopsis</taxon>
    </lineage>
</organism>
<dbReference type="EMBL" id="CACSHJ010000089">
    <property type="protein sequence ID" value="CAA0383303.1"/>
    <property type="molecule type" value="Genomic_DNA"/>
</dbReference>
<accession>A0A5S9XG48</accession>
<sequence length="101" mass="11151">MEKLGDGVVLRWLPLICMPLWVVLTVLLISMILIPPPERLSTFMGSQLCNPQNHQVCVQEPVLGPIRLDETKSGFTAKGITPKELGIIMLAMQSQAFSFSS</sequence>
<dbReference type="AlphaFoldDB" id="A0A5S9XG48"/>
<keyword evidence="1" id="KW-0472">Membrane</keyword>
<keyword evidence="1" id="KW-0812">Transmembrane</keyword>
<dbReference type="Proteomes" id="UP000434276">
    <property type="component" value="Unassembled WGS sequence"/>
</dbReference>
<reference evidence="2 3" key="1">
    <citation type="submission" date="2019-12" db="EMBL/GenBank/DDBJ databases">
        <authorList>
            <person name="Jiao W.-B."/>
            <person name="Schneeberger K."/>
        </authorList>
    </citation>
    <scope>NUCLEOTIDE SEQUENCE [LARGE SCALE GENOMIC DNA]</scope>
    <source>
        <strain evidence="3">cv. C24</strain>
    </source>
</reference>
<gene>
    <name evidence="2" type="ORF">C24_LOCUS13517</name>
</gene>
<protein>
    <recommendedName>
        <fullName evidence="4">Transmembrane protein</fullName>
    </recommendedName>
</protein>
<evidence type="ECO:0008006" key="4">
    <source>
        <dbReference type="Google" id="ProtNLM"/>
    </source>
</evidence>
<evidence type="ECO:0000313" key="2">
    <source>
        <dbReference type="EMBL" id="CAA0383303.1"/>
    </source>
</evidence>
<feature type="transmembrane region" description="Helical" evidence="1">
    <location>
        <begin position="12"/>
        <end position="34"/>
    </location>
</feature>
<evidence type="ECO:0000256" key="1">
    <source>
        <dbReference type="SAM" id="Phobius"/>
    </source>
</evidence>
<proteinExistence type="predicted"/>
<name>A0A5S9XG48_ARATH</name>
<keyword evidence="1" id="KW-1133">Transmembrane helix</keyword>
<evidence type="ECO:0000313" key="3">
    <source>
        <dbReference type="Proteomes" id="UP000434276"/>
    </source>
</evidence>